<keyword evidence="3" id="KW-1185">Reference proteome</keyword>
<accession>A0A918TQ14</accession>
<protein>
    <submittedName>
        <fullName evidence="2">Uncharacterized protein</fullName>
    </submittedName>
</protein>
<gene>
    <name evidence="2" type="ORF">GCM10007100_24320</name>
</gene>
<organism evidence="2 3">
    <name type="scientific">Roseibacillus persicicus</name>
    <dbReference type="NCBI Taxonomy" id="454148"/>
    <lineage>
        <taxon>Bacteria</taxon>
        <taxon>Pseudomonadati</taxon>
        <taxon>Verrucomicrobiota</taxon>
        <taxon>Verrucomicrobiia</taxon>
        <taxon>Verrucomicrobiales</taxon>
        <taxon>Verrucomicrobiaceae</taxon>
        <taxon>Roseibacillus</taxon>
    </lineage>
</organism>
<dbReference type="Proteomes" id="UP000644507">
    <property type="component" value="Unassembled WGS sequence"/>
</dbReference>
<comment type="caution">
    <text evidence="2">The sequence shown here is derived from an EMBL/GenBank/DDBJ whole genome shotgun (WGS) entry which is preliminary data.</text>
</comment>
<reference evidence="2" key="2">
    <citation type="submission" date="2020-09" db="EMBL/GenBank/DDBJ databases">
        <authorList>
            <person name="Sun Q."/>
            <person name="Kim S."/>
        </authorList>
    </citation>
    <scope>NUCLEOTIDE SEQUENCE</scope>
    <source>
        <strain evidence="2">KCTC 12988</strain>
    </source>
</reference>
<evidence type="ECO:0000313" key="2">
    <source>
        <dbReference type="EMBL" id="GHC56675.1"/>
    </source>
</evidence>
<feature type="region of interest" description="Disordered" evidence="1">
    <location>
        <begin position="15"/>
        <end position="35"/>
    </location>
</feature>
<reference evidence="2" key="1">
    <citation type="journal article" date="2014" name="Int. J. Syst. Evol. Microbiol.">
        <title>Complete genome sequence of Corynebacterium casei LMG S-19264T (=DSM 44701T), isolated from a smear-ripened cheese.</title>
        <authorList>
            <consortium name="US DOE Joint Genome Institute (JGI-PGF)"/>
            <person name="Walter F."/>
            <person name="Albersmeier A."/>
            <person name="Kalinowski J."/>
            <person name="Ruckert C."/>
        </authorList>
    </citation>
    <scope>NUCLEOTIDE SEQUENCE</scope>
    <source>
        <strain evidence="2">KCTC 12988</strain>
    </source>
</reference>
<evidence type="ECO:0000313" key="3">
    <source>
        <dbReference type="Proteomes" id="UP000644507"/>
    </source>
</evidence>
<dbReference type="AlphaFoldDB" id="A0A918TQ14"/>
<feature type="compositionally biased region" description="Basic and acidic residues" evidence="1">
    <location>
        <begin position="15"/>
        <end position="26"/>
    </location>
</feature>
<sequence length="208" mass="23108">MSAVPISELRRQLRERFPAAHEDRPAAESYQLRGMPPLPKGTITELVTPPSVSGSSLLLSQLLEDEPENRELPLALIDPGDHFDPASYRPRRPLLWLRSANPKKSLQAADLLVRDGNIPLVLLDCSLTPLRELRQIPSSSWYRLRTLAESSGTSLLALTPAPLIAAAAARYELENSFSLHDLSQLRNQLFTKLQSHPLKTQTILTSHG</sequence>
<dbReference type="EMBL" id="BMXI01000010">
    <property type="protein sequence ID" value="GHC56675.1"/>
    <property type="molecule type" value="Genomic_DNA"/>
</dbReference>
<dbReference type="RefSeq" id="WP_189570244.1">
    <property type="nucleotide sequence ID" value="NZ_BMXI01000010.1"/>
</dbReference>
<evidence type="ECO:0000256" key="1">
    <source>
        <dbReference type="SAM" id="MobiDB-lite"/>
    </source>
</evidence>
<proteinExistence type="predicted"/>
<name>A0A918TQ14_9BACT</name>